<dbReference type="SUPFAM" id="SSF102198">
    <property type="entry name" value="Putative cyclase"/>
    <property type="match status" value="1"/>
</dbReference>
<dbReference type="InterPro" id="IPR007325">
    <property type="entry name" value="KFase/CYL"/>
</dbReference>
<reference evidence="1 2" key="1">
    <citation type="submission" date="2019-06" db="EMBL/GenBank/DDBJ databases">
        <title>Whole genome shotgun sequence of Streptomyces cacaoi subsp. cacaoi NBRC 12748.</title>
        <authorList>
            <person name="Hosoyama A."/>
            <person name="Uohara A."/>
            <person name="Ohji S."/>
            <person name="Ichikawa N."/>
        </authorList>
    </citation>
    <scope>NUCLEOTIDE SEQUENCE [LARGE SCALE GENOMIC DNA]</scope>
    <source>
        <strain evidence="1 2">NBRC 12748</strain>
    </source>
</reference>
<organism evidence="1 2">
    <name type="scientific">Streptomyces cacaoi</name>
    <dbReference type="NCBI Taxonomy" id="1898"/>
    <lineage>
        <taxon>Bacteria</taxon>
        <taxon>Bacillati</taxon>
        <taxon>Actinomycetota</taxon>
        <taxon>Actinomycetes</taxon>
        <taxon>Kitasatosporales</taxon>
        <taxon>Streptomycetaceae</taxon>
        <taxon>Streptomyces</taxon>
    </lineage>
</organism>
<evidence type="ECO:0000313" key="2">
    <source>
        <dbReference type="Proteomes" id="UP000319210"/>
    </source>
</evidence>
<dbReference type="PANTHER" id="PTHR34861">
    <property type="match status" value="1"/>
</dbReference>
<dbReference type="GO" id="GO:0004061">
    <property type="term" value="F:arylformamidase activity"/>
    <property type="evidence" value="ECO:0007669"/>
    <property type="project" value="InterPro"/>
</dbReference>
<dbReference type="InterPro" id="IPR037175">
    <property type="entry name" value="KFase_sf"/>
</dbReference>
<proteinExistence type="predicted"/>
<evidence type="ECO:0000313" key="1">
    <source>
        <dbReference type="EMBL" id="GEB49742.1"/>
    </source>
</evidence>
<gene>
    <name evidence="1" type="ORF">SCA03_22930</name>
</gene>
<evidence type="ECO:0008006" key="3">
    <source>
        <dbReference type="Google" id="ProtNLM"/>
    </source>
</evidence>
<dbReference type="AlphaFoldDB" id="A0A4Y3QX03"/>
<dbReference type="GO" id="GO:0019441">
    <property type="term" value="P:L-tryptophan catabolic process to kynurenine"/>
    <property type="evidence" value="ECO:0007669"/>
    <property type="project" value="InterPro"/>
</dbReference>
<name>A0A4Y3QX03_STRCI</name>
<dbReference type="RefSeq" id="WP_030881057.1">
    <property type="nucleotide sequence ID" value="NZ_BJMM01000009.1"/>
</dbReference>
<dbReference type="EMBL" id="BJMM01000009">
    <property type="protein sequence ID" value="GEB49742.1"/>
    <property type="molecule type" value="Genomic_DNA"/>
</dbReference>
<dbReference type="Gene3D" id="3.50.30.50">
    <property type="entry name" value="Putative cyclase"/>
    <property type="match status" value="1"/>
</dbReference>
<accession>A0A4Y3QX03</accession>
<comment type="caution">
    <text evidence="1">The sequence shown here is derived from an EMBL/GenBank/DDBJ whole genome shotgun (WGS) entry which is preliminary data.</text>
</comment>
<dbReference type="Proteomes" id="UP000319210">
    <property type="component" value="Unassembled WGS sequence"/>
</dbReference>
<keyword evidence="2" id="KW-1185">Reference proteome</keyword>
<dbReference type="OrthoDB" id="7067800at2"/>
<protein>
    <recommendedName>
        <fullName evidence="3">Cyclase family protein</fullName>
    </recommendedName>
</protein>
<dbReference type="Pfam" id="PF04199">
    <property type="entry name" value="Cyclase"/>
    <property type="match status" value="1"/>
</dbReference>
<sequence length="298" mass="32198">MTSQTRQTRPPHGPYAPDGLLHHLGLPARGAVYDLSSGWWRHMPTFDGYPRFEVVTYNSPHGERVSERFPFDEPEENQVQMGYVSELMSGSLHTGTHIDALCHVTCGAYDEWHGGVRAGDALGDHGAERDDAAQLAPVVGRGVLLDIPAALGTDVLPPHFAVGEEHLRQAADAAGVVVHDGDIVLVRTGQMRFWPDMERIRERSGGSGVGLDGARWLVAQGARYVGADTMSFEVRPSAVPGNQLPVHLYLLHEQGIHIMEWVDCEGLAADGIAAFLFVALPLTIRGGTGSPIRPIAVA</sequence>
<dbReference type="PANTHER" id="PTHR34861:SF10">
    <property type="entry name" value="CYCLASE"/>
    <property type="match status" value="1"/>
</dbReference>